<name>A0A2A4WYQ1_9GAMM</name>
<organism evidence="8 9">
    <name type="scientific">SAR86 cluster bacterium</name>
    <dbReference type="NCBI Taxonomy" id="2030880"/>
    <lineage>
        <taxon>Bacteria</taxon>
        <taxon>Pseudomonadati</taxon>
        <taxon>Pseudomonadota</taxon>
        <taxon>Gammaproteobacteria</taxon>
        <taxon>SAR86 cluster</taxon>
    </lineage>
</organism>
<accession>A0A2A4WYQ1</accession>
<dbReference type="InterPro" id="IPR017850">
    <property type="entry name" value="Alkaline_phosphatase_core_sf"/>
</dbReference>
<keyword evidence="3 6" id="KW-0812">Transmembrane</keyword>
<evidence type="ECO:0000256" key="4">
    <source>
        <dbReference type="ARBA" id="ARBA00022989"/>
    </source>
</evidence>
<comment type="subcellular location">
    <subcellularLocation>
        <location evidence="1">Cell membrane</location>
        <topology evidence="1">Multi-pass membrane protein</topology>
    </subcellularLocation>
</comment>
<dbReference type="SUPFAM" id="SSF53649">
    <property type="entry name" value="Alkaline phosphatase-like"/>
    <property type="match status" value="1"/>
</dbReference>
<evidence type="ECO:0000259" key="7">
    <source>
        <dbReference type="Pfam" id="PF00884"/>
    </source>
</evidence>
<keyword evidence="5 6" id="KW-0472">Membrane</keyword>
<feature type="transmembrane region" description="Helical" evidence="6">
    <location>
        <begin position="61"/>
        <end position="82"/>
    </location>
</feature>
<feature type="domain" description="Sulfatase N-terminal" evidence="7">
    <location>
        <begin position="201"/>
        <end position="479"/>
    </location>
</feature>
<dbReference type="InterPro" id="IPR000917">
    <property type="entry name" value="Sulfatase_N"/>
</dbReference>
<keyword evidence="2" id="KW-1003">Cell membrane</keyword>
<dbReference type="CDD" id="cd16015">
    <property type="entry name" value="LTA_synthase"/>
    <property type="match status" value="1"/>
</dbReference>
<dbReference type="PANTHER" id="PTHR47371">
    <property type="entry name" value="LIPOTEICHOIC ACID SYNTHASE"/>
    <property type="match status" value="1"/>
</dbReference>
<dbReference type="EMBL" id="NVUL01000076">
    <property type="protein sequence ID" value="PCI75374.1"/>
    <property type="molecule type" value="Genomic_DNA"/>
</dbReference>
<sequence length="659" mass="73555">MSSMQRIQLFLFFMPVALAHYYSIDRSLLSVLSALVSVSLIVLASTALISRIEHGTLRTTIGLVIIYLLSFYYASQFISYYLQGSYFNQQFYFHFNLTTLRESRAAYFPLLLLVIGWTVCVMFGFYYFKDRLPRSNYSLPTLIGIFVFALMLDPGLRPSVVAMANSVLSPRIDSLDAIAWEELNLEPDALTNTQLTSTAGKNLLFIFLEGVEAIYTDENLFPGLTPNLQALNEEGWQLEDMNQVSGSSWTMAGLVSSLCGTPLLYESSIGGNEILFSRVLDKVTCLPDVLNSAGYQQVFMGGAELEFAGKGSFLRAHGFGTTLGSSELIDELEDPDYVNGWGLYDDSLFAQALEQFNSLAASEQPFNLTLLTVDTHHPTGEPSASCGEYDQIDNSILNAVHCTDYLLGEFLDQVREHPAFEDTLVVLASDHLAMRNNAYPLFPTDYQRRLYFNVLNADVAAEAEIFATPLDISPTVLQLLEVQHDVAFLAGLDLLHTSLTDARRDIYDPDRLNAIRYINSNHLSTVEENIEYSLRRQTLGEIEFSEGIANVRFSGGQLQFDAATGDPYFMLPVLPDAKFDDAMLYLTLETDEKLGVTIYFEAEVGQGYSEENTLQRNIEAGLNQMVFDLNGVANGSQIRIDPGHLPGRYSIHKLEIRAQ</sequence>
<dbReference type="Gene3D" id="3.40.720.10">
    <property type="entry name" value="Alkaline Phosphatase, subunit A"/>
    <property type="match status" value="1"/>
</dbReference>
<evidence type="ECO:0000313" key="9">
    <source>
        <dbReference type="Proteomes" id="UP000218767"/>
    </source>
</evidence>
<comment type="caution">
    <text evidence="8">The sequence shown here is derived from an EMBL/GenBank/DDBJ whole genome shotgun (WGS) entry which is preliminary data.</text>
</comment>
<keyword evidence="4 6" id="KW-1133">Transmembrane helix</keyword>
<proteinExistence type="predicted"/>
<evidence type="ECO:0000256" key="3">
    <source>
        <dbReference type="ARBA" id="ARBA00022692"/>
    </source>
</evidence>
<dbReference type="Pfam" id="PF00884">
    <property type="entry name" value="Sulfatase"/>
    <property type="match status" value="1"/>
</dbReference>
<feature type="transmembrane region" description="Helical" evidence="6">
    <location>
        <begin position="106"/>
        <end position="128"/>
    </location>
</feature>
<evidence type="ECO:0000256" key="6">
    <source>
        <dbReference type="SAM" id="Phobius"/>
    </source>
</evidence>
<dbReference type="InterPro" id="IPR050448">
    <property type="entry name" value="OpgB/LTA_synthase_biosynth"/>
</dbReference>
<dbReference type="GO" id="GO:0005886">
    <property type="term" value="C:plasma membrane"/>
    <property type="evidence" value="ECO:0007669"/>
    <property type="project" value="UniProtKB-SubCell"/>
</dbReference>
<dbReference type="PANTHER" id="PTHR47371:SF3">
    <property type="entry name" value="PHOSPHOGLYCEROL TRANSFERASE I"/>
    <property type="match status" value="1"/>
</dbReference>
<gene>
    <name evidence="8" type="ORF">COB20_12990</name>
</gene>
<feature type="transmembrane region" description="Helical" evidence="6">
    <location>
        <begin position="137"/>
        <end position="156"/>
    </location>
</feature>
<evidence type="ECO:0000256" key="5">
    <source>
        <dbReference type="ARBA" id="ARBA00023136"/>
    </source>
</evidence>
<evidence type="ECO:0000256" key="1">
    <source>
        <dbReference type="ARBA" id="ARBA00004651"/>
    </source>
</evidence>
<dbReference type="Proteomes" id="UP000218767">
    <property type="component" value="Unassembled WGS sequence"/>
</dbReference>
<protein>
    <recommendedName>
        <fullName evidence="7">Sulfatase N-terminal domain-containing protein</fullName>
    </recommendedName>
</protein>
<evidence type="ECO:0000256" key="2">
    <source>
        <dbReference type="ARBA" id="ARBA00022475"/>
    </source>
</evidence>
<dbReference type="AlphaFoldDB" id="A0A2A4WYQ1"/>
<reference evidence="9" key="1">
    <citation type="submission" date="2017-08" db="EMBL/GenBank/DDBJ databases">
        <title>A dynamic microbial community with high functional redundancy inhabits the cold, oxic subseafloor aquifer.</title>
        <authorList>
            <person name="Tully B.J."/>
            <person name="Wheat C.G."/>
            <person name="Glazer B.T."/>
            <person name="Huber J.A."/>
        </authorList>
    </citation>
    <scope>NUCLEOTIDE SEQUENCE [LARGE SCALE GENOMIC DNA]</scope>
</reference>
<feature type="transmembrane region" description="Helical" evidence="6">
    <location>
        <begin position="29"/>
        <end position="49"/>
    </location>
</feature>
<evidence type="ECO:0000313" key="8">
    <source>
        <dbReference type="EMBL" id="PCI75374.1"/>
    </source>
</evidence>